<dbReference type="AlphaFoldDB" id="R7VJB1"/>
<dbReference type="InterPro" id="IPR016186">
    <property type="entry name" value="C-type_lectin-like/link_sf"/>
</dbReference>
<evidence type="ECO:0000256" key="1">
    <source>
        <dbReference type="SAM" id="SignalP"/>
    </source>
</evidence>
<protein>
    <recommendedName>
        <fullName evidence="2">C-type lectin domain-containing protein</fullName>
    </recommendedName>
</protein>
<evidence type="ECO:0000313" key="4">
    <source>
        <dbReference type="EnsemblMetazoa" id="CapteP209208"/>
    </source>
</evidence>
<keyword evidence="5" id="KW-1185">Reference proteome</keyword>
<dbReference type="EMBL" id="KB291800">
    <property type="protein sequence ID" value="ELU18652.1"/>
    <property type="molecule type" value="Genomic_DNA"/>
</dbReference>
<dbReference type="CDD" id="cd00037">
    <property type="entry name" value="CLECT"/>
    <property type="match status" value="1"/>
</dbReference>
<dbReference type="InterPro" id="IPR001304">
    <property type="entry name" value="C-type_lectin-like"/>
</dbReference>
<evidence type="ECO:0000313" key="5">
    <source>
        <dbReference type="Proteomes" id="UP000014760"/>
    </source>
</evidence>
<gene>
    <name evidence="3" type="ORF">CAPTEDRAFT_209208</name>
</gene>
<dbReference type="OMA" id="SSAIWHY"/>
<dbReference type="PANTHER" id="PTHR22803">
    <property type="entry name" value="MANNOSE, PHOSPHOLIPASE, LECTIN RECEPTOR RELATED"/>
    <property type="match status" value="1"/>
</dbReference>
<reference evidence="3 5" key="2">
    <citation type="journal article" date="2013" name="Nature">
        <title>Insights into bilaterian evolution from three spiralian genomes.</title>
        <authorList>
            <person name="Simakov O."/>
            <person name="Marletaz F."/>
            <person name="Cho S.J."/>
            <person name="Edsinger-Gonzales E."/>
            <person name="Havlak P."/>
            <person name="Hellsten U."/>
            <person name="Kuo D.H."/>
            <person name="Larsson T."/>
            <person name="Lv J."/>
            <person name="Arendt D."/>
            <person name="Savage R."/>
            <person name="Osoegawa K."/>
            <person name="de Jong P."/>
            <person name="Grimwood J."/>
            <person name="Chapman J.A."/>
            <person name="Shapiro H."/>
            <person name="Aerts A."/>
            <person name="Otillar R.P."/>
            <person name="Terry A.Y."/>
            <person name="Boore J.L."/>
            <person name="Grigoriev I.V."/>
            <person name="Lindberg D.R."/>
            <person name="Seaver E.C."/>
            <person name="Weisblat D.A."/>
            <person name="Putnam N.H."/>
            <person name="Rokhsar D.S."/>
        </authorList>
    </citation>
    <scope>NUCLEOTIDE SEQUENCE</scope>
    <source>
        <strain evidence="3 5">I ESC-2004</strain>
    </source>
</reference>
<sequence>MRTLASLWIFVFNAALVKGQYCADGWTYFSNKCYFYTNGNYVNFYTAVSSCTSVNAALAKITSNEENNFVTGLAKEQGRLGIREEFWIGLRREDASEWRWLDGSLHTGADYQNWAENEPQEHEECVKIRGSTEWYGFGCSTDIEGFICETVSRSNSVFTLSSNGIGTLLATLKEYGSAFGSSSIVTGSVLRHPKIVLAVTYPLASRGPPGLTSDNDFKGLRLQTDSTQCKT</sequence>
<reference evidence="4" key="3">
    <citation type="submission" date="2015-06" db="UniProtKB">
        <authorList>
            <consortium name="EnsemblMetazoa"/>
        </authorList>
    </citation>
    <scope>IDENTIFICATION</scope>
</reference>
<name>R7VJB1_CAPTE</name>
<dbReference type="InterPro" id="IPR050111">
    <property type="entry name" value="C-type_lectin/snaclec_domain"/>
</dbReference>
<evidence type="ECO:0000259" key="2">
    <source>
        <dbReference type="PROSITE" id="PS50041"/>
    </source>
</evidence>
<organism evidence="3">
    <name type="scientific">Capitella teleta</name>
    <name type="common">Polychaete worm</name>
    <dbReference type="NCBI Taxonomy" id="283909"/>
    <lineage>
        <taxon>Eukaryota</taxon>
        <taxon>Metazoa</taxon>
        <taxon>Spiralia</taxon>
        <taxon>Lophotrochozoa</taxon>
        <taxon>Annelida</taxon>
        <taxon>Polychaeta</taxon>
        <taxon>Sedentaria</taxon>
        <taxon>Scolecida</taxon>
        <taxon>Capitellidae</taxon>
        <taxon>Capitella</taxon>
    </lineage>
</organism>
<evidence type="ECO:0000313" key="3">
    <source>
        <dbReference type="EMBL" id="ELU18652.1"/>
    </source>
</evidence>
<dbReference type="SUPFAM" id="SSF56436">
    <property type="entry name" value="C-type lectin-like"/>
    <property type="match status" value="1"/>
</dbReference>
<feature type="domain" description="C-type lectin" evidence="2">
    <location>
        <begin position="29"/>
        <end position="140"/>
    </location>
</feature>
<keyword evidence="1" id="KW-0732">Signal</keyword>
<dbReference type="Gene3D" id="3.10.100.10">
    <property type="entry name" value="Mannose-Binding Protein A, subunit A"/>
    <property type="match status" value="1"/>
</dbReference>
<dbReference type="SMART" id="SM00034">
    <property type="entry name" value="CLECT"/>
    <property type="match status" value="1"/>
</dbReference>
<dbReference type="Pfam" id="PF00059">
    <property type="entry name" value="Lectin_C"/>
    <property type="match status" value="1"/>
</dbReference>
<reference evidence="5" key="1">
    <citation type="submission" date="2012-12" db="EMBL/GenBank/DDBJ databases">
        <authorList>
            <person name="Hellsten U."/>
            <person name="Grimwood J."/>
            <person name="Chapman J.A."/>
            <person name="Shapiro H."/>
            <person name="Aerts A."/>
            <person name="Otillar R.P."/>
            <person name="Terry A.Y."/>
            <person name="Boore J.L."/>
            <person name="Simakov O."/>
            <person name="Marletaz F."/>
            <person name="Cho S.-J."/>
            <person name="Edsinger-Gonzales E."/>
            <person name="Havlak P."/>
            <person name="Kuo D.-H."/>
            <person name="Larsson T."/>
            <person name="Lv J."/>
            <person name="Arendt D."/>
            <person name="Savage R."/>
            <person name="Osoegawa K."/>
            <person name="de Jong P."/>
            <person name="Lindberg D.R."/>
            <person name="Seaver E.C."/>
            <person name="Weisblat D.A."/>
            <person name="Putnam N.H."/>
            <person name="Grigoriev I.V."/>
            <person name="Rokhsar D.S."/>
        </authorList>
    </citation>
    <scope>NUCLEOTIDE SEQUENCE</scope>
    <source>
        <strain evidence="5">I ESC-2004</strain>
    </source>
</reference>
<accession>R7VJB1</accession>
<feature type="chain" id="PRO_5008789149" description="C-type lectin domain-containing protein" evidence="1">
    <location>
        <begin position="20"/>
        <end position="231"/>
    </location>
</feature>
<dbReference type="HOGENOM" id="CLU_1200807_0_0_1"/>
<dbReference type="OrthoDB" id="6153286at2759"/>
<dbReference type="EnsemblMetazoa" id="CapteT209208">
    <property type="protein sequence ID" value="CapteP209208"/>
    <property type="gene ID" value="CapteG209208"/>
</dbReference>
<dbReference type="Proteomes" id="UP000014760">
    <property type="component" value="Unassembled WGS sequence"/>
</dbReference>
<dbReference type="STRING" id="283909.R7VJB1"/>
<dbReference type="InterPro" id="IPR016187">
    <property type="entry name" value="CTDL_fold"/>
</dbReference>
<dbReference type="PROSITE" id="PS50041">
    <property type="entry name" value="C_TYPE_LECTIN_2"/>
    <property type="match status" value="1"/>
</dbReference>
<dbReference type="EMBL" id="AMQN01003733">
    <property type="status" value="NOT_ANNOTATED_CDS"/>
    <property type="molecule type" value="Genomic_DNA"/>
</dbReference>
<dbReference type="EMBL" id="AMQN01003732">
    <property type="status" value="NOT_ANNOTATED_CDS"/>
    <property type="molecule type" value="Genomic_DNA"/>
</dbReference>
<feature type="signal peptide" evidence="1">
    <location>
        <begin position="1"/>
        <end position="19"/>
    </location>
</feature>
<proteinExistence type="predicted"/>